<dbReference type="Gene3D" id="3.30.360.10">
    <property type="entry name" value="Dihydrodipicolinate Reductase, domain 2"/>
    <property type="match status" value="1"/>
</dbReference>
<evidence type="ECO:0000313" key="2">
    <source>
        <dbReference type="EMBL" id="GGN04215.1"/>
    </source>
</evidence>
<evidence type="ECO:0000259" key="1">
    <source>
        <dbReference type="Pfam" id="PF01408"/>
    </source>
</evidence>
<protein>
    <recommendedName>
        <fullName evidence="1">Gfo/Idh/MocA-like oxidoreductase N-terminal domain-containing protein</fullName>
    </recommendedName>
</protein>
<organism evidence="2 3">
    <name type="scientific">Terrabacter tumescens</name>
    <dbReference type="NCBI Taxonomy" id="60443"/>
    <lineage>
        <taxon>Bacteria</taxon>
        <taxon>Bacillati</taxon>
        <taxon>Actinomycetota</taxon>
        <taxon>Actinomycetes</taxon>
        <taxon>Micrococcales</taxon>
        <taxon>Intrasporangiaceae</taxon>
        <taxon>Terrabacter</taxon>
    </lineage>
</organism>
<dbReference type="Proteomes" id="UP000623461">
    <property type="component" value="Unassembled WGS sequence"/>
</dbReference>
<dbReference type="Pfam" id="PF01408">
    <property type="entry name" value="GFO_IDH_MocA"/>
    <property type="match status" value="1"/>
</dbReference>
<reference evidence="3" key="1">
    <citation type="journal article" date="2019" name="Int. J. Syst. Evol. Microbiol.">
        <title>The Global Catalogue of Microorganisms (GCM) 10K type strain sequencing project: providing services to taxonomists for standard genome sequencing and annotation.</title>
        <authorList>
            <consortium name="The Broad Institute Genomics Platform"/>
            <consortium name="The Broad Institute Genome Sequencing Center for Infectious Disease"/>
            <person name="Wu L."/>
            <person name="Ma J."/>
        </authorList>
    </citation>
    <scope>NUCLEOTIDE SEQUENCE [LARGE SCALE GENOMIC DNA]</scope>
    <source>
        <strain evidence="3">JCM 1365</strain>
    </source>
</reference>
<proteinExistence type="predicted"/>
<name>A0ABQ2IAJ4_9MICO</name>
<feature type="domain" description="Gfo/Idh/MocA-like oxidoreductase N-terminal" evidence="1">
    <location>
        <begin position="10"/>
        <end position="120"/>
    </location>
</feature>
<dbReference type="EMBL" id="BMNZ01000006">
    <property type="protein sequence ID" value="GGN04215.1"/>
    <property type="molecule type" value="Genomic_DNA"/>
</dbReference>
<evidence type="ECO:0000313" key="3">
    <source>
        <dbReference type="Proteomes" id="UP000623461"/>
    </source>
</evidence>
<dbReference type="SUPFAM" id="SSF51735">
    <property type="entry name" value="NAD(P)-binding Rossmann-fold domains"/>
    <property type="match status" value="1"/>
</dbReference>
<dbReference type="InterPro" id="IPR051450">
    <property type="entry name" value="Gfo/Idh/MocA_Oxidoreductases"/>
</dbReference>
<dbReference type="InterPro" id="IPR036291">
    <property type="entry name" value="NAD(P)-bd_dom_sf"/>
</dbReference>
<dbReference type="RefSeq" id="WP_229675060.1">
    <property type="nucleotide sequence ID" value="NZ_BMNZ01000006.1"/>
</dbReference>
<gene>
    <name evidence="2" type="ORF">GCM10009721_34480</name>
</gene>
<dbReference type="PANTHER" id="PTHR43377:SF1">
    <property type="entry name" value="BILIVERDIN REDUCTASE A"/>
    <property type="match status" value="1"/>
</dbReference>
<dbReference type="Gene3D" id="3.40.50.720">
    <property type="entry name" value="NAD(P)-binding Rossmann-like Domain"/>
    <property type="match status" value="1"/>
</dbReference>
<sequence length="347" mass="37329">MSSLPTSAPRVVVRGSGSIGQRHARVFRQEGADVSLWPVRDRHLAPDAVDEATGAHLLGDAAGPESLRDSFVVVATDTARHVADAIEALDAGAEKVLVEKPVAPTAEDARALLEHPRHTAVWVAAPLRAHEAFRHLRRLVGRLERGGSAHVWSQSWLPDWRPDRDYRESYSARADEGGVLRDLVHEIDYATVLFGEPALLGAGVATGGPLDIAAEQAATLLWTAGSFAVTTRLDYITRPATRGVVVHSPDGILEWDVARATVRHTTPDGDVTEQVFEHDLDRDIVMGTQARAAMTLRPTDPADERVARGAPATLAEGIAAVRLCDEARVSADARSSTTNRTDTEDGT</sequence>
<keyword evidence="3" id="KW-1185">Reference proteome</keyword>
<dbReference type="PANTHER" id="PTHR43377">
    <property type="entry name" value="BILIVERDIN REDUCTASE A"/>
    <property type="match status" value="1"/>
</dbReference>
<comment type="caution">
    <text evidence="2">The sequence shown here is derived from an EMBL/GenBank/DDBJ whole genome shotgun (WGS) entry which is preliminary data.</text>
</comment>
<accession>A0ABQ2IAJ4</accession>
<dbReference type="SUPFAM" id="SSF55347">
    <property type="entry name" value="Glyceraldehyde-3-phosphate dehydrogenase-like, C-terminal domain"/>
    <property type="match status" value="1"/>
</dbReference>
<dbReference type="InterPro" id="IPR000683">
    <property type="entry name" value="Gfo/Idh/MocA-like_OxRdtase_N"/>
</dbReference>